<reference evidence="3" key="1">
    <citation type="submission" date="2017-09" db="EMBL/GenBank/DDBJ databases">
        <authorList>
            <person name="Varghese N."/>
            <person name="Submissions S."/>
        </authorList>
    </citation>
    <scope>NUCLEOTIDE SEQUENCE [LARGE SCALE GENOMIC DNA]</scope>
    <source>
        <strain evidence="3">DSM 44270</strain>
    </source>
</reference>
<dbReference type="RefSeq" id="WP_097182843.1">
    <property type="nucleotide sequence ID" value="NZ_OCNK01000001.1"/>
</dbReference>
<dbReference type="Pfam" id="PF13460">
    <property type="entry name" value="NAD_binding_10"/>
    <property type="match status" value="1"/>
</dbReference>
<dbReference type="InterPro" id="IPR051604">
    <property type="entry name" value="Ergot_Alk_Oxidoreductase"/>
</dbReference>
<dbReference type="Proteomes" id="UP000219482">
    <property type="component" value="Unassembled WGS sequence"/>
</dbReference>
<sequence>MTEPIAVLGATGTTGRRLTTRLREQGCAVRPLSRSTTPPFDWTVPPTWKPAVSGSTALYLMAPDGVPVDRDFVRLAVDSGVRRIVLLSSGAIEEMGDTRLLDAERAVRESGAEWTVLRAGWMDQNFDEGFFRDAVLAGELAVPVGNLRQAFVDAQDVADVAAAVLTGAGHGGRTYDVLGPEALGFAEALAVVGRAGGRVVRFSGDPDAYLDTQLGLGRERAEVEAEVAAFQALAARGDDVPDDSVPRLTGRPATTFGEYARRAAAAGAWRD</sequence>
<dbReference type="SUPFAM" id="SSF51735">
    <property type="entry name" value="NAD(P)-binding Rossmann-fold domains"/>
    <property type="match status" value="1"/>
</dbReference>
<dbReference type="Gene3D" id="3.40.50.720">
    <property type="entry name" value="NAD(P)-binding Rossmann-like Domain"/>
    <property type="match status" value="1"/>
</dbReference>
<protein>
    <submittedName>
        <fullName evidence="2">Uncharacterized conserved protein YbjT, contains NAD(P)-binding and DUF2867 domains</fullName>
    </submittedName>
</protein>
<accession>A0A286GI32</accession>
<dbReference type="PANTHER" id="PTHR43162:SF1">
    <property type="entry name" value="PRESTALK A DIFFERENTIATION PROTEIN A"/>
    <property type="match status" value="1"/>
</dbReference>
<dbReference type="InterPro" id="IPR016040">
    <property type="entry name" value="NAD(P)-bd_dom"/>
</dbReference>
<gene>
    <name evidence="2" type="ORF">SAMN06272739_1130</name>
</gene>
<evidence type="ECO:0000259" key="1">
    <source>
        <dbReference type="Pfam" id="PF13460"/>
    </source>
</evidence>
<feature type="domain" description="NAD(P)-binding" evidence="1">
    <location>
        <begin position="9"/>
        <end position="166"/>
    </location>
</feature>
<dbReference type="PANTHER" id="PTHR43162">
    <property type="match status" value="1"/>
</dbReference>
<organism evidence="2 3">
    <name type="scientific">Blastococcus haudaquaticus</name>
    <dbReference type="NCBI Taxonomy" id="1938745"/>
    <lineage>
        <taxon>Bacteria</taxon>
        <taxon>Bacillati</taxon>
        <taxon>Actinomycetota</taxon>
        <taxon>Actinomycetes</taxon>
        <taxon>Geodermatophilales</taxon>
        <taxon>Geodermatophilaceae</taxon>
        <taxon>Blastococcus</taxon>
    </lineage>
</organism>
<proteinExistence type="predicted"/>
<keyword evidence="3" id="KW-1185">Reference proteome</keyword>
<dbReference type="OrthoDB" id="3250520at2"/>
<dbReference type="EMBL" id="OCNK01000001">
    <property type="protein sequence ID" value="SOD95195.1"/>
    <property type="molecule type" value="Genomic_DNA"/>
</dbReference>
<evidence type="ECO:0000313" key="2">
    <source>
        <dbReference type="EMBL" id="SOD95195.1"/>
    </source>
</evidence>
<dbReference type="Gene3D" id="3.90.25.10">
    <property type="entry name" value="UDP-galactose 4-epimerase, domain 1"/>
    <property type="match status" value="1"/>
</dbReference>
<dbReference type="AlphaFoldDB" id="A0A286GI32"/>
<dbReference type="InterPro" id="IPR036291">
    <property type="entry name" value="NAD(P)-bd_dom_sf"/>
</dbReference>
<evidence type="ECO:0000313" key="3">
    <source>
        <dbReference type="Proteomes" id="UP000219482"/>
    </source>
</evidence>
<name>A0A286GI32_9ACTN</name>